<dbReference type="SUPFAM" id="SSF49870">
    <property type="entry name" value="Osmotin, thaumatin-like protein"/>
    <property type="match status" value="1"/>
</dbReference>
<evidence type="ECO:0008006" key="4">
    <source>
        <dbReference type="Google" id="ProtNLM"/>
    </source>
</evidence>
<dbReference type="OrthoDB" id="430315at2759"/>
<dbReference type="Proteomes" id="UP000320762">
    <property type="component" value="Unassembled WGS sequence"/>
</dbReference>
<evidence type="ECO:0000313" key="2">
    <source>
        <dbReference type="EMBL" id="TRM61259.1"/>
    </source>
</evidence>
<gene>
    <name evidence="2" type="ORF">BD626DRAFT_84280</name>
</gene>
<evidence type="ECO:0000313" key="3">
    <source>
        <dbReference type="Proteomes" id="UP000320762"/>
    </source>
</evidence>
<keyword evidence="1" id="KW-0732">Signal</keyword>
<dbReference type="EMBL" id="VDMD01000017">
    <property type="protein sequence ID" value="TRM61259.1"/>
    <property type="molecule type" value="Genomic_DNA"/>
</dbReference>
<dbReference type="Gene3D" id="2.60.110.10">
    <property type="entry name" value="Thaumatin"/>
    <property type="match status" value="1"/>
</dbReference>
<reference evidence="2 3" key="1">
    <citation type="journal article" date="2019" name="New Phytol.">
        <title>Comparative genomics reveals unique wood-decay strategies and fruiting body development in the Schizophyllaceae.</title>
        <authorList>
            <person name="Almasi E."/>
            <person name="Sahu N."/>
            <person name="Krizsan K."/>
            <person name="Balint B."/>
            <person name="Kovacs G.M."/>
            <person name="Kiss B."/>
            <person name="Cseklye J."/>
            <person name="Drula E."/>
            <person name="Henrissat B."/>
            <person name="Nagy I."/>
            <person name="Chovatia M."/>
            <person name="Adam C."/>
            <person name="LaButti K."/>
            <person name="Lipzen A."/>
            <person name="Riley R."/>
            <person name="Grigoriev I.V."/>
            <person name="Nagy L.G."/>
        </authorList>
    </citation>
    <scope>NUCLEOTIDE SEQUENCE [LARGE SCALE GENOMIC DNA]</scope>
    <source>
        <strain evidence="2 3">NL-1724</strain>
    </source>
</reference>
<evidence type="ECO:0000256" key="1">
    <source>
        <dbReference type="SAM" id="SignalP"/>
    </source>
</evidence>
<protein>
    <recommendedName>
        <fullName evidence="4">Thaumatin</fullName>
    </recommendedName>
</protein>
<dbReference type="AlphaFoldDB" id="A0A550C8Z1"/>
<sequence length="209" mass="22092">MKLALVVVALLSAVAASGVDLEGRALEKRSGHVFTFTNNCGYSVKPTVSNTRCGYSPRCGDATDFTGSQPGTLAAQSSKKVTIPSRVRRSFSTIDIERRGLLTSCQWVGRIFNQNGNCGAKGESCTLTEYNLDTGDFYTPQAYDISNIQGFTQSIQIKSAGCDTVTCKVKSCPCSQAYPVGDTSGCGNDSPVRGCGAGDKTFTVTFCPA</sequence>
<keyword evidence="3" id="KW-1185">Reference proteome</keyword>
<feature type="chain" id="PRO_5021916897" description="Thaumatin" evidence="1">
    <location>
        <begin position="17"/>
        <end position="209"/>
    </location>
</feature>
<feature type="signal peptide" evidence="1">
    <location>
        <begin position="1"/>
        <end position="16"/>
    </location>
</feature>
<organism evidence="2 3">
    <name type="scientific">Schizophyllum amplum</name>
    <dbReference type="NCBI Taxonomy" id="97359"/>
    <lineage>
        <taxon>Eukaryota</taxon>
        <taxon>Fungi</taxon>
        <taxon>Dikarya</taxon>
        <taxon>Basidiomycota</taxon>
        <taxon>Agaricomycotina</taxon>
        <taxon>Agaricomycetes</taxon>
        <taxon>Agaricomycetidae</taxon>
        <taxon>Agaricales</taxon>
        <taxon>Schizophyllaceae</taxon>
        <taxon>Schizophyllum</taxon>
    </lineage>
</organism>
<proteinExistence type="predicted"/>
<dbReference type="InterPro" id="IPR037176">
    <property type="entry name" value="Osmotin/thaumatin-like_sf"/>
</dbReference>
<accession>A0A550C8Z1</accession>
<comment type="caution">
    <text evidence="2">The sequence shown here is derived from an EMBL/GenBank/DDBJ whole genome shotgun (WGS) entry which is preliminary data.</text>
</comment>
<name>A0A550C8Z1_9AGAR</name>